<dbReference type="EMBL" id="UOGL01000565">
    <property type="protein sequence ID" value="VAX41581.1"/>
    <property type="molecule type" value="Genomic_DNA"/>
</dbReference>
<feature type="coiled-coil region" evidence="1">
    <location>
        <begin position="36"/>
        <end position="63"/>
    </location>
</feature>
<dbReference type="AlphaFoldDB" id="A0A3B1DRR9"/>
<protein>
    <submittedName>
        <fullName evidence="3">Uncharacterized protein</fullName>
    </submittedName>
</protein>
<keyword evidence="2" id="KW-0812">Transmembrane</keyword>
<organism evidence="3">
    <name type="scientific">hydrothermal vent metagenome</name>
    <dbReference type="NCBI Taxonomy" id="652676"/>
    <lineage>
        <taxon>unclassified sequences</taxon>
        <taxon>metagenomes</taxon>
        <taxon>ecological metagenomes</taxon>
    </lineage>
</organism>
<evidence type="ECO:0000256" key="1">
    <source>
        <dbReference type="SAM" id="Coils"/>
    </source>
</evidence>
<gene>
    <name evidence="3" type="ORF">MNBD_PLANCTO02-2464</name>
</gene>
<proteinExistence type="predicted"/>
<keyword evidence="2" id="KW-0472">Membrane</keyword>
<evidence type="ECO:0000313" key="3">
    <source>
        <dbReference type="EMBL" id="VAX41581.1"/>
    </source>
</evidence>
<reference evidence="3" key="1">
    <citation type="submission" date="2018-06" db="EMBL/GenBank/DDBJ databases">
        <authorList>
            <person name="Zhirakovskaya E."/>
        </authorList>
    </citation>
    <scope>NUCLEOTIDE SEQUENCE</scope>
</reference>
<feature type="transmembrane region" description="Helical" evidence="2">
    <location>
        <begin position="6"/>
        <end position="25"/>
    </location>
</feature>
<name>A0A3B1DRR9_9ZZZZ</name>
<accession>A0A3B1DRR9</accession>
<keyword evidence="2" id="KW-1133">Transmembrane helix</keyword>
<keyword evidence="1" id="KW-0175">Coiled coil</keyword>
<evidence type="ECO:0000256" key="2">
    <source>
        <dbReference type="SAM" id="Phobius"/>
    </source>
</evidence>
<sequence>MNYWNWILYIGASFVALRSLISLMTQHKEKFQQEHMQKRLEEIALAEAEAAKIKKETESAQEQSIAA</sequence>